<evidence type="ECO:0000256" key="1">
    <source>
        <dbReference type="ARBA" id="ARBA00022801"/>
    </source>
</evidence>
<keyword evidence="2 4" id="KW-0347">Helicase</keyword>
<dbReference type="InterPro" id="IPR027417">
    <property type="entry name" value="P-loop_NTPase"/>
</dbReference>
<dbReference type="GO" id="GO:0004386">
    <property type="term" value="F:helicase activity"/>
    <property type="evidence" value="ECO:0007669"/>
    <property type="project" value="UniProtKB-KW"/>
</dbReference>
<evidence type="ECO:0000256" key="2">
    <source>
        <dbReference type="ARBA" id="ARBA00022806"/>
    </source>
</evidence>
<organism evidence="4 5">
    <name type="scientific">Thiorhodococcus mannitoliphagus</name>
    <dbReference type="NCBI Taxonomy" id="329406"/>
    <lineage>
        <taxon>Bacteria</taxon>
        <taxon>Pseudomonadati</taxon>
        <taxon>Pseudomonadota</taxon>
        <taxon>Gammaproteobacteria</taxon>
        <taxon>Chromatiales</taxon>
        <taxon>Chromatiaceae</taxon>
        <taxon>Thiorhodococcus</taxon>
    </lineage>
</organism>
<keyword evidence="5" id="KW-1185">Reference proteome</keyword>
<sequence length="316" mass="35950">MDMQRGHAPGARVPSHLRDEDWVIRRLDLSDDGGHALTCDGLSELVRGTSAIFLDRLEDDIQVHEPARTELFQDLSDDFTDSLLYLESQRLRRVANDQQIHRAHRVVMKAADYQRLPADKGLKQARTRLLIAEGVGLGKTLELAMLATELDIRGRGRRILVVTQKSMLTQFQKEWWSRFTIPLVRLDSAGIQRIRNNIPSGHNPFNVYDKTIISMDTLKGNKEYRDYLNKSRWDIIVIDECHNVALRKSDSGSSLRARLAKNLATKSDTLILLSATPHDGSANSFASLIWLLDPTAISDPDDYNFLQRLEVERIII</sequence>
<protein>
    <submittedName>
        <fullName evidence="4">DEAD/DEAH box helicase</fullName>
    </submittedName>
</protein>
<comment type="caution">
    <text evidence="4">The sequence shown here is derived from an EMBL/GenBank/DDBJ whole genome shotgun (WGS) entry which is preliminary data.</text>
</comment>
<gene>
    <name evidence="4" type="ORF">G3480_02525</name>
</gene>
<keyword evidence="2 4" id="KW-0067">ATP-binding</keyword>
<dbReference type="Pfam" id="PF00176">
    <property type="entry name" value="SNF2-rel_dom"/>
    <property type="match status" value="1"/>
</dbReference>
<evidence type="ECO:0000313" key="4">
    <source>
        <dbReference type="EMBL" id="NEX19197.1"/>
    </source>
</evidence>
<dbReference type="EMBL" id="JAAIJR010000005">
    <property type="protein sequence ID" value="NEX19197.1"/>
    <property type="molecule type" value="Genomic_DNA"/>
</dbReference>
<dbReference type="SMART" id="SM00487">
    <property type="entry name" value="DEXDc"/>
    <property type="match status" value="1"/>
</dbReference>
<dbReference type="InterPro" id="IPR014001">
    <property type="entry name" value="Helicase_ATP-bd"/>
</dbReference>
<feature type="domain" description="Helicase ATP-binding" evidence="3">
    <location>
        <begin position="120"/>
        <end position="295"/>
    </location>
</feature>
<dbReference type="Gene3D" id="3.40.50.10810">
    <property type="entry name" value="Tandem AAA-ATPase domain"/>
    <property type="match status" value="1"/>
</dbReference>
<dbReference type="PROSITE" id="PS51192">
    <property type="entry name" value="HELICASE_ATP_BIND_1"/>
    <property type="match status" value="1"/>
</dbReference>
<reference evidence="4 5" key="2">
    <citation type="submission" date="2020-02" db="EMBL/GenBank/DDBJ databases">
        <title>Genome sequences of Thiorhodococcus mannitoliphagus and Thiorhodococcus minor, purple sulfur photosynthetic bacteria in the gammaproteobacterial family, Chromatiaceae.</title>
        <authorList>
            <person name="Aviles F.A."/>
            <person name="Meyer T.E."/>
            <person name="Kyndt J.A."/>
        </authorList>
    </citation>
    <scope>NUCLEOTIDE SEQUENCE [LARGE SCALE GENOMIC DNA]</scope>
    <source>
        <strain evidence="4 5">DSM 18266</strain>
    </source>
</reference>
<keyword evidence="2 4" id="KW-0547">Nucleotide-binding</keyword>
<keyword evidence="1" id="KW-0378">Hydrolase</keyword>
<dbReference type="AlphaFoldDB" id="A0A6P1DLR9"/>
<dbReference type="InterPro" id="IPR038718">
    <property type="entry name" value="SNF2-like_sf"/>
</dbReference>
<dbReference type="PANTHER" id="PTHR45766">
    <property type="entry name" value="DNA ANNEALING HELICASE AND ENDONUCLEASE ZRANB3 FAMILY MEMBER"/>
    <property type="match status" value="1"/>
</dbReference>
<name>A0A6P1DLR9_9GAMM</name>
<dbReference type="InterPro" id="IPR000330">
    <property type="entry name" value="SNF2_N"/>
</dbReference>
<dbReference type="GO" id="GO:0016787">
    <property type="term" value="F:hydrolase activity"/>
    <property type="evidence" value="ECO:0007669"/>
    <property type="project" value="UniProtKB-KW"/>
</dbReference>
<accession>A0A6P1DLR9</accession>
<proteinExistence type="predicted"/>
<reference evidence="5" key="1">
    <citation type="journal article" date="2020" name="Microbiol. Resour. Announc.">
        <title>Draft Genome Sequences of Thiorhodococcus mannitoliphagus and Thiorhodococcus minor, Purple Sulfur Photosynthetic Bacteria in the Gammaproteobacterial Family Chromatiaceae.</title>
        <authorList>
            <person name="Aviles F.A."/>
            <person name="Meyer T.E."/>
            <person name="Kyndt J.A."/>
        </authorList>
    </citation>
    <scope>NUCLEOTIDE SEQUENCE [LARGE SCALE GENOMIC DNA]</scope>
    <source>
        <strain evidence="5">DSM 18266</strain>
    </source>
</reference>
<dbReference type="GO" id="GO:0005524">
    <property type="term" value="F:ATP binding"/>
    <property type="evidence" value="ECO:0007669"/>
    <property type="project" value="UniProtKB-KW"/>
</dbReference>
<dbReference type="SUPFAM" id="SSF52540">
    <property type="entry name" value="P-loop containing nucleoside triphosphate hydrolases"/>
    <property type="match status" value="1"/>
</dbReference>
<dbReference type="PANTHER" id="PTHR45766:SF6">
    <property type="entry name" value="SWI_SNF-RELATED MATRIX-ASSOCIATED ACTIN-DEPENDENT REGULATOR OF CHROMATIN SUBFAMILY A-LIKE PROTEIN 1"/>
    <property type="match status" value="1"/>
</dbReference>
<dbReference type="Proteomes" id="UP000471640">
    <property type="component" value="Unassembled WGS sequence"/>
</dbReference>
<evidence type="ECO:0000259" key="3">
    <source>
        <dbReference type="PROSITE" id="PS51192"/>
    </source>
</evidence>
<dbReference type="InterPro" id="IPR057342">
    <property type="entry name" value="DEXDc_RapA"/>
</dbReference>
<dbReference type="CDD" id="cd18011">
    <property type="entry name" value="DEXDc_RapA"/>
    <property type="match status" value="1"/>
</dbReference>
<evidence type="ECO:0000313" key="5">
    <source>
        <dbReference type="Proteomes" id="UP000471640"/>
    </source>
</evidence>